<feature type="domain" description="DUF2231" evidence="2">
    <location>
        <begin position="8"/>
        <end position="141"/>
    </location>
</feature>
<organism evidence="3 4">
    <name type="scientific">Actinokineospora auranticolor</name>
    <dbReference type="NCBI Taxonomy" id="155976"/>
    <lineage>
        <taxon>Bacteria</taxon>
        <taxon>Bacillati</taxon>
        <taxon>Actinomycetota</taxon>
        <taxon>Actinomycetes</taxon>
        <taxon>Pseudonocardiales</taxon>
        <taxon>Pseudonocardiaceae</taxon>
        <taxon>Actinokineospora</taxon>
    </lineage>
</organism>
<accession>A0A2S6H0N8</accession>
<comment type="caution">
    <text evidence="3">The sequence shown here is derived from an EMBL/GenBank/DDBJ whole genome shotgun (WGS) entry which is preliminary data.</text>
</comment>
<gene>
    <name evidence="3" type="ORF">CLV40_101248</name>
</gene>
<evidence type="ECO:0000256" key="1">
    <source>
        <dbReference type="SAM" id="Phobius"/>
    </source>
</evidence>
<name>A0A2S6H0N8_9PSEU</name>
<dbReference type="RefSeq" id="WP_104476033.1">
    <property type="nucleotide sequence ID" value="NZ_CP154825.1"/>
</dbReference>
<evidence type="ECO:0000259" key="2">
    <source>
        <dbReference type="Pfam" id="PF09990"/>
    </source>
</evidence>
<keyword evidence="4" id="KW-1185">Reference proteome</keyword>
<dbReference type="AlphaFoldDB" id="A0A2S6H0N8"/>
<keyword evidence="1" id="KW-1133">Transmembrane helix</keyword>
<proteinExistence type="predicted"/>
<feature type="transmembrane region" description="Helical" evidence="1">
    <location>
        <begin position="12"/>
        <end position="33"/>
    </location>
</feature>
<protein>
    <submittedName>
        <fullName evidence="3">Putative membrane protein</fullName>
    </submittedName>
</protein>
<dbReference type="InterPro" id="IPR019251">
    <property type="entry name" value="DUF2231_TM"/>
</dbReference>
<dbReference type="EMBL" id="PTIX01000001">
    <property type="protein sequence ID" value="PPK71062.1"/>
    <property type="molecule type" value="Genomic_DNA"/>
</dbReference>
<keyword evidence="1" id="KW-0472">Membrane</keyword>
<dbReference type="Pfam" id="PF09990">
    <property type="entry name" value="DUF2231"/>
    <property type="match status" value="1"/>
</dbReference>
<feature type="transmembrane region" description="Helical" evidence="1">
    <location>
        <begin position="110"/>
        <end position="130"/>
    </location>
</feature>
<feature type="transmembrane region" description="Helical" evidence="1">
    <location>
        <begin position="77"/>
        <end position="98"/>
    </location>
</feature>
<dbReference type="Proteomes" id="UP000239203">
    <property type="component" value="Unassembled WGS sequence"/>
</dbReference>
<evidence type="ECO:0000313" key="3">
    <source>
        <dbReference type="EMBL" id="PPK71062.1"/>
    </source>
</evidence>
<dbReference type="OrthoDB" id="147178at2"/>
<sequence length="165" mass="17305">MRNRARFAAHPMLIVFPLGLLVTAVVLDALHYVTGGHDFAVSGAYTTAAGVIGGSFAAMFGWVDWFSIPPGTRARRVGLLHGLINAAMLALFAVSWILRLNEGTWQPTGTSVILALVGLVLAVHGGWLGAELVERLGVGVDEDAGLDAASPLKHTARPSPRLSGT</sequence>
<keyword evidence="1" id="KW-0812">Transmembrane</keyword>
<reference evidence="3 4" key="1">
    <citation type="submission" date="2018-02" db="EMBL/GenBank/DDBJ databases">
        <title>Genomic Encyclopedia of Archaeal and Bacterial Type Strains, Phase II (KMG-II): from individual species to whole genera.</title>
        <authorList>
            <person name="Goeker M."/>
        </authorList>
    </citation>
    <scope>NUCLEOTIDE SEQUENCE [LARGE SCALE GENOMIC DNA]</scope>
    <source>
        <strain evidence="3 4">YU 961-1</strain>
    </source>
</reference>
<feature type="transmembrane region" description="Helical" evidence="1">
    <location>
        <begin position="45"/>
        <end position="65"/>
    </location>
</feature>
<evidence type="ECO:0000313" key="4">
    <source>
        <dbReference type="Proteomes" id="UP000239203"/>
    </source>
</evidence>